<feature type="domain" description="Flavoprotein" evidence="5">
    <location>
        <begin position="5"/>
        <end position="175"/>
    </location>
</feature>
<feature type="region of interest" description="Phosphopantothenoylcysteine decarboxylase" evidence="3">
    <location>
        <begin position="1"/>
        <end position="186"/>
    </location>
</feature>
<comment type="catalytic activity">
    <reaction evidence="3 4">
        <text>(R)-4'-phosphopantothenate + L-cysteine + CTP = N-[(R)-4-phosphopantothenoyl]-L-cysteine + CMP + diphosphate + H(+)</text>
        <dbReference type="Rhea" id="RHEA:19397"/>
        <dbReference type="ChEBI" id="CHEBI:10986"/>
        <dbReference type="ChEBI" id="CHEBI:15378"/>
        <dbReference type="ChEBI" id="CHEBI:33019"/>
        <dbReference type="ChEBI" id="CHEBI:35235"/>
        <dbReference type="ChEBI" id="CHEBI:37563"/>
        <dbReference type="ChEBI" id="CHEBI:59458"/>
        <dbReference type="ChEBI" id="CHEBI:60377"/>
        <dbReference type="EC" id="6.3.2.5"/>
    </reaction>
</comment>
<comment type="cofactor">
    <cofactor evidence="3">
        <name>Mg(2+)</name>
        <dbReference type="ChEBI" id="CHEBI:18420"/>
    </cofactor>
</comment>
<dbReference type="Gene3D" id="3.40.50.10300">
    <property type="entry name" value="CoaB-like"/>
    <property type="match status" value="1"/>
</dbReference>
<dbReference type="EC" id="6.3.2.5" evidence="3"/>
<keyword evidence="8" id="KW-1185">Reference proteome</keyword>
<evidence type="ECO:0000259" key="6">
    <source>
        <dbReference type="Pfam" id="PF04127"/>
    </source>
</evidence>
<evidence type="ECO:0000256" key="4">
    <source>
        <dbReference type="RuleBase" id="RU364078"/>
    </source>
</evidence>
<dbReference type="EMBL" id="CAJHOE010000001">
    <property type="protein sequence ID" value="CAD7286771.1"/>
    <property type="molecule type" value="Genomic_DNA"/>
</dbReference>
<dbReference type="InterPro" id="IPR005252">
    <property type="entry name" value="CoaBC"/>
</dbReference>
<proteinExistence type="inferred from homology"/>
<comment type="pathway">
    <text evidence="3 4">Cofactor biosynthesis; coenzyme A biosynthesis; CoA from (R)-pantothenate: step 2/5.</text>
</comment>
<reference evidence="7 8" key="1">
    <citation type="submission" date="2020-11" db="EMBL/GenBank/DDBJ databases">
        <authorList>
            <person name="Peeters C."/>
        </authorList>
    </citation>
    <scope>NUCLEOTIDE SEQUENCE [LARGE SCALE GENOMIC DNA]</scope>
    <source>
        <strain evidence="7 8">LMG 8286</strain>
    </source>
</reference>
<feature type="region of interest" description="Phosphopantothenate--cysteine ligase" evidence="3">
    <location>
        <begin position="187"/>
        <end position="388"/>
    </location>
</feature>
<comment type="caution">
    <text evidence="3">Lacks conserved residue(s) required for the propagation of feature annotation.</text>
</comment>
<comment type="caution">
    <text evidence="7">The sequence shown here is derived from an EMBL/GenBank/DDBJ whole genome shotgun (WGS) entry which is preliminary data.</text>
</comment>
<keyword evidence="3" id="KW-0511">Multifunctional enzyme</keyword>
<dbReference type="InterPro" id="IPR036551">
    <property type="entry name" value="Flavin_trans-like"/>
</dbReference>
<feature type="active site" description="Proton donor" evidence="3">
    <location>
        <position position="155"/>
    </location>
</feature>
<comment type="cofactor">
    <cofactor evidence="3">
        <name>FMN</name>
        <dbReference type="ChEBI" id="CHEBI:58210"/>
    </cofactor>
    <text evidence="3">Binds 1 FMN per subunit.</text>
</comment>
<dbReference type="InterPro" id="IPR003382">
    <property type="entry name" value="Flavoprotein"/>
</dbReference>
<comment type="function">
    <text evidence="3">Catalyzes two sequential steps in the biosynthesis of coenzyme A. In the first step cysteine is conjugated to 4'-phosphopantothenate to form 4-phosphopantothenoylcysteine. In the second step the latter compound is decarboxylated to form 4'-phosphopantotheine.</text>
</comment>
<keyword evidence="3 4" id="KW-0288">FMN</keyword>
<organism evidence="7 8">
    <name type="scientific">Campylobacter suis</name>
    <dbReference type="NCBI Taxonomy" id="2790657"/>
    <lineage>
        <taxon>Bacteria</taxon>
        <taxon>Pseudomonadati</taxon>
        <taxon>Campylobacterota</taxon>
        <taxon>Epsilonproteobacteria</taxon>
        <taxon>Campylobacterales</taxon>
        <taxon>Campylobacteraceae</taxon>
        <taxon>Campylobacter</taxon>
    </lineage>
</organism>
<sequence length="388" mass="42172">MLKNKKILLGVCGSISFYKAYEILSHLKKLGADVYVALSDGALKFCSVAGWEALTPHPILSSQTEDWQAGISHISYAKMDLILLAPASVNTINRLANGICDNVFMQTLIASNAPFLIAPAANNKMLEHFSTQKSIEFLKASGVNFIEPIKKTLACGDVGKGALAEVEDIIAHTIKALTSQKFIGKKVIITGGATSEKIDDVRAITNFSSGKMARAMADAFFYAGATVCLATSIKDTKAPYQIINFTNTKELLDICQKECKNADILVACAAVSDYVSKQNFKGKLKKSELGDEWNLTLTKNIDVLASLNSSKCKKIGFKLETDPKNAIENAKDMLDKKGLDGVCLNIINHSNNFGSEQNEISFITKDSVQNFTLQNKNDLAKKLVELLA</sequence>
<dbReference type="PANTHER" id="PTHR14359:SF6">
    <property type="entry name" value="PHOSPHOPANTOTHENOYLCYSTEINE DECARBOXYLASE"/>
    <property type="match status" value="1"/>
</dbReference>
<feature type="binding site" evidence="3">
    <location>
        <position position="317"/>
    </location>
    <ligand>
        <name>CTP</name>
        <dbReference type="ChEBI" id="CHEBI:37563"/>
    </ligand>
</feature>
<comment type="similarity">
    <text evidence="3 4">In the C-terminal section; belongs to the PPC synthetase family.</text>
</comment>
<feature type="binding site" evidence="3">
    <location>
        <position position="337"/>
    </location>
    <ligand>
        <name>CTP</name>
        <dbReference type="ChEBI" id="CHEBI:37563"/>
    </ligand>
</feature>
<accession>A0ABM8Q1Q6</accession>
<evidence type="ECO:0000313" key="7">
    <source>
        <dbReference type="EMBL" id="CAD7286771.1"/>
    </source>
</evidence>
<comment type="pathway">
    <text evidence="3 4">Cofactor biosynthesis; coenzyme A biosynthesis; CoA from (R)-pantothenate: step 3/5.</text>
</comment>
<name>A0ABM8Q1Q6_9BACT</name>
<protein>
    <recommendedName>
        <fullName evidence="3">Coenzyme A biosynthesis bifunctional protein CoaBC</fullName>
    </recommendedName>
    <alternativeName>
        <fullName evidence="3">DNA/pantothenate metabolism flavoprotein</fullName>
    </alternativeName>
    <alternativeName>
        <fullName evidence="3">Phosphopantothenoylcysteine synthetase/decarboxylase</fullName>
        <shortName evidence="3">PPCS-PPCDC</shortName>
    </alternativeName>
    <domain>
        <recommendedName>
            <fullName evidence="3">Phosphopantothenoylcysteine decarboxylase</fullName>
            <shortName evidence="3">PPC decarboxylase</shortName>
            <shortName evidence="3">PPC-DC</shortName>
            <ecNumber evidence="3">4.1.1.36</ecNumber>
        </recommendedName>
        <alternativeName>
            <fullName evidence="3">CoaC</fullName>
        </alternativeName>
    </domain>
    <domain>
        <recommendedName>
            <fullName evidence="3">Phosphopantothenate--cysteine ligase</fullName>
            <ecNumber evidence="3">6.3.2.5</ecNumber>
        </recommendedName>
        <alternativeName>
            <fullName evidence="3">CoaB</fullName>
        </alternativeName>
        <alternativeName>
            <fullName evidence="3">Phosphopantothenoylcysteine synthetase</fullName>
            <shortName evidence="3">PPC synthetase</shortName>
            <shortName evidence="3">PPC-S</shortName>
        </alternativeName>
    </domain>
</protein>
<dbReference type="RefSeq" id="WP_230056313.1">
    <property type="nucleotide sequence ID" value="NZ_CAJHOE010000001.1"/>
</dbReference>
<dbReference type="EC" id="4.1.1.36" evidence="3"/>
<comment type="similarity">
    <text evidence="3 4">In the N-terminal section; belongs to the HFCD (homo-oligomeric flavin containing Cys decarboxylase) superfamily.</text>
</comment>
<keyword evidence="1 3" id="KW-0210">Decarboxylase</keyword>
<dbReference type="Proteomes" id="UP000789359">
    <property type="component" value="Unassembled WGS sequence"/>
</dbReference>
<dbReference type="InterPro" id="IPR007085">
    <property type="entry name" value="DNA/pantothenate-metab_flavo_C"/>
</dbReference>
<dbReference type="Pfam" id="PF02441">
    <property type="entry name" value="Flavoprotein"/>
    <property type="match status" value="1"/>
</dbReference>
<feature type="binding site" evidence="3">
    <location>
        <position position="273"/>
    </location>
    <ligand>
        <name>CTP</name>
        <dbReference type="ChEBI" id="CHEBI:37563"/>
    </ligand>
</feature>
<dbReference type="HAMAP" id="MF_02225">
    <property type="entry name" value="CoaBC"/>
    <property type="match status" value="1"/>
</dbReference>
<comment type="catalytic activity">
    <reaction evidence="3 4">
        <text>N-[(R)-4-phosphopantothenoyl]-L-cysteine + H(+) = (R)-4'-phosphopantetheine + CO2</text>
        <dbReference type="Rhea" id="RHEA:16793"/>
        <dbReference type="ChEBI" id="CHEBI:15378"/>
        <dbReference type="ChEBI" id="CHEBI:16526"/>
        <dbReference type="ChEBI" id="CHEBI:59458"/>
        <dbReference type="ChEBI" id="CHEBI:61723"/>
        <dbReference type="EC" id="4.1.1.36"/>
    </reaction>
</comment>
<keyword evidence="3 4" id="KW-0436">Ligase</keyword>
<evidence type="ECO:0000256" key="2">
    <source>
        <dbReference type="ARBA" id="ARBA00023239"/>
    </source>
</evidence>
<dbReference type="Gene3D" id="3.40.50.1950">
    <property type="entry name" value="Flavin prenyltransferase-like"/>
    <property type="match status" value="1"/>
</dbReference>
<evidence type="ECO:0000313" key="8">
    <source>
        <dbReference type="Proteomes" id="UP000789359"/>
    </source>
</evidence>
<evidence type="ECO:0000256" key="1">
    <source>
        <dbReference type="ARBA" id="ARBA00022793"/>
    </source>
</evidence>
<comment type="function">
    <text evidence="4">Catalyzes two steps in the biosynthesis of coenzyme A. In the first step cysteine is conjugated to 4'-phosphopantothenate to form 4-phosphopantothenoylcysteine, in the latter compound is decarboxylated to form 4'-phosphopantotheine.</text>
</comment>
<keyword evidence="3" id="KW-0460">Magnesium</keyword>
<dbReference type="SUPFAM" id="SSF52507">
    <property type="entry name" value="Homo-oligomeric flavin-containing Cys decarboxylases, HFCD"/>
    <property type="match status" value="1"/>
</dbReference>
<dbReference type="NCBIfam" id="TIGR00521">
    <property type="entry name" value="coaBC_dfp"/>
    <property type="match status" value="1"/>
</dbReference>
<evidence type="ECO:0000259" key="5">
    <source>
        <dbReference type="Pfam" id="PF02441"/>
    </source>
</evidence>
<keyword evidence="3" id="KW-0479">Metal-binding</keyword>
<dbReference type="Pfam" id="PF04127">
    <property type="entry name" value="DFP"/>
    <property type="match status" value="1"/>
</dbReference>
<feature type="domain" description="DNA/pantothenate metabolism flavoprotein C-terminal" evidence="6">
    <location>
        <begin position="184"/>
        <end position="387"/>
    </location>
</feature>
<feature type="binding site" evidence="3">
    <location>
        <position position="283"/>
    </location>
    <ligand>
        <name>CTP</name>
        <dbReference type="ChEBI" id="CHEBI:37563"/>
    </ligand>
</feature>
<evidence type="ECO:0000256" key="3">
    <source>
        <dbReference type="HAMAP-Rule" id="MF_02225"/>
    </source>
</evidence>
<dbReference type="InterPro" id="IPR035929">
    <property type="entry name" value="CoaB-like_sf"/>
</dbReference>
<dbReference type="SUPFAM" id="SSF102645">
    <property type="entry name" value="CoaB-like"/>
    <property type="match status" value="1"/>
</dbReference>
<gene>
    <name evidence="3 7" type="primary">coaBC</name>
    <name evidence="7" type="ORF">LMG8286_00529</name>
</gene>
<dbReference type="PANTHER" id="PTHR14359">
    <property type="entry name" value="HOMO-OLIGOMERIC FLAVIN CONTAINING CYS DECARBOXYLASE FAMILY"/>
    <property type="match status" value="1"/>
</dbReference>
<keyword evidence="2 3" id="KW-0456">Lyase</keyword>
<keyword evidence="3 4" id="KW-0285">Flavoprotein</keyword>